<accession>A0A365TS35</accession>
<dbReference type="PIRSF" id="PIRSF028101">
    <property type="entry name" value="UCP028101"/>
    <property type="match status" value="1"/>
</dbReference>
<dbReference type="Proteomes" id="UP000252204">
    <property type="component" value="Unassembled WGS sequence"/>
</dbReference>
<sequence length="362" mass="39362">MHRRQVLKVGLGSVAMALTPLSWALPAREEAAWLFSAVDDPSGEHFIAGVALDGQNRFMIEVPERCHGGCLRPDSRQAVLFARRPGTRMYVIDGDSRQLVHTLAAGEGYHFYGHGVFDLSGRYLYVTANCLEDSAGLVRVYDAENAYAHVRDMPLDGIGPHELRLMPDGDTLVIGLGGIQTHPDYGRVKLNLDTMAPALLLMNRHDGKMLARHEPSHHQLSCRHLDVAADGTVIAGYQFEGPEWESHPLICRLDTDGRFSELTLGDELTASLNHYIASVAFSRVSDTVLVTAPRGNRVLLLDAAQGKLVASLALPDAAGARCDGNGGFLVSSGQGGLYRVAPDLAMPELLASLELRWDNHLT</sequence>
<keyword evidence="3" id="KW-1185">Reference proteome</keyword>
<dbReference type="InterPro" id="IPR011044">
    <property type="entry name" value="Quino_amine_DH_bsu"/>
</dbReference>
<evidence type="ECO:0000313" key="2">
    <source>
        <dbReference type="EMBL" id="RBI68817.1"/>
    </source>
</evidence>
<dbReference type="InterPro" id="IPR015943">
    <property type="entry name" value="WD40/YVTN_repeat-like_dom_sf"/>
</dbReference>
<feature type="chain" id="PRO_5017026292" evidence="1">
    <location>
        <begin position="25"/>
        <end position="362"/>
    </location>
</feature>
<comment type="caution">
    <text evidence="2">The sequence shown here is derived from an EMBL/GenBank/DDBJ whole genome shotgun (WGS) entry which is preliminary data.</text>
</comment>
<dbReference type="AlphaFoldDB" id="A0A365TS35"/>
<gene>
    <name evidence="2" type="ORF">DQ400_05480</name>
</gene>
<dbReference type="Pfam" id="PF07433">
    <property type="entry name" value="DUF1513"/>
    <property type="match status" value="1"/>
</dbReference>
<dbReference type="OrthoDB" id="5624218at2"/>
<dbReference type="EMBL" id="QNTU01000002">
    <property type="protein sequence ID" value="RBI68817.1"/>
    <property type="molecule type" value="Genomic_DNA"/>
</dbReference>
<dbReference type="SUPFAM" id="SSF50969">
    <property type="entry name" value="YVTN repeat-like/Quinoprotein amine dehydrogenase"/>
    <property type="match status" value="1"/>
</dbReference>
<reference evidence="3" key="1">
    <citation type="submission" date="2018-06" db="EMBL/GenBank/DDBJ databases">
        <title>Whole genome sequencing of four bacterial strains from South Shetland trench revealing bio-synthetic gene clusters.</title>
        <authorList>
            <person name="Abdel-Mageed W.M."/>
            <person name="Lehri B."/>
            <person name="Jarmusch S."/>
            <person name="Miranda K."/>
            <person name="Goodfellow M."/>
            <person name="Jaspars M."/>
            <person name="Karlyshev A.V."/>
        </authorList>
    </citation>
    <scope>NUCLEOTIDE SEQUENCE [LARGE SCALE GENOMIC DNA]</scope>
    <source>
        <strain evidence="3">SST4</strain>
    </source>
</reference>
<evidence type="ECO:0000313" key="3">
    <source>
        <dbReference type="Proteomes" id="UP000252204"/>
    </source>
</evidence>
<organism evidence="2 3">
    <name type="scientific">Vreelandella sulfidaeris</name>
    <dbReference type="NCBI Taxonomy" id="115553"/>
    <lineage>
        <taxon>Bacteria</taxon>
        <taxon>Pseudomonadati</taxon>
        <taxon>Pseudomonadota</taxon>
        <taxon>Gammaproteobacteria</taxon>
        <taxon>Oceanospirillales</taxon>
        <taxon>Halomonadaceae</taxon>
        <taxon>Vreelandella</taxon>
    </lineage>
</organism>
<dbReference type="Gene3D" id="2.130.10.10">
    <property type="entry name" value="YVTN repeat-like/Quinoprotein amine dehydrogenase"/>
    <property type="match status" value="1"/>
</dbReference>
<feature type="signal peptide" evidence="1">
    <location>
        <begin position="1"/>
        <end position="24"/>
    </location>
</feature>
<dbReference type="RefSeq" id="WP_113268784.1">
    <property type="nucleotide sequence ID" value="NZ_QNTU01000002.1"/>
</dbReference>
<name>A0A365TS35_9GAMM</name>
<proteinExistence type="predicted"/>
<evidence type="ECO:0000256" key="1">
    <source>
        <dbReference type="SAM" id="SignalP"/>
    </source>
</evidence>
<keyword evidence="1" id="KW-0732">Signal</keyword>
<protein>
    <submittedName>
        <fullName evidence="2">DUF1513 domain-containing protein</fullName>
    </submittedName>
</protein>
<dbReference type="InterPro" id="IPR008311">
    <property type="entry name" value="UCP028101"/>
</dbReference>